<dbReference type="SMART" id="SM00248">
    <property type="entry name" value="ANK"/>
    <property type="match status" value="3"/>
</dbReference>
<dbReference type="AlphaFoldDB" id="V6TJI9"/>
<dbReference type="PANTHER" id="PTHR24120">
    <property type="entry name" value="GH07239P"/>
    <property type="match status" value="1"/>
</dbReference>
<reference evidence="2 3" key="2">
    <citation type="journal article" date="2013" name="Genome Biol. Evol.">
        <title>Genome sequencing of Giardia lamblia genotypes A2 and B isolates (DH and GS) and comparative analysis with the genomes of genotypes A1 and E (WB and Pig).</title>
        <authorList>
            <person name="Adam R.D."/>
            <person name="Dahlstrom E.W."/>
            <person name="Martens C.A."/>
            <person name="Bruno D.P."/>
            <person name="Barbian K.D."/>
            <person name="Ricklefs S.M."/>
            <person name="Hernandez M.M."/>
            <person name="Narla N.P."/>
            <person name="Patel R.B."/>
            <person name="Porcella S.F."/>
            <person name="Nash T.E."/>
        </authorList>
    </citation>
    <scope>NUCLEOTIDE SEQUENCE [LARGE SCALE GENOMIC DNA]</scope>
    <source>
        <strain evidence="2 3">DH</strain>
    </source>
</reference>
<evidence type="ECO:0000313" key="2">
    <source>
        <dbReference type="EMBL" id="ESU38814.1"/>
    </source>
</evidence>
<dbReference type="VEuPathDB" id="GiardiaDB:QR46_0827"/>
<dbReference type="VEuPathDB" id="GiardiaDB:GL50803_008961"/>
<dbReference type="EMBL" id="AHGT01000009">
    <property type="protein sequence ID" value="ESU38814.1"/>
    <property type="molecule type" value="Genomic_DNA"/>
</dbReference>
<dbReference type="InterPro" id="IPR002110">
    <property type="entry name" value="Ankyrin_rpt"/>
</dbReference>
<evidence type="ECO:0000313" key="3">
    <source>
        <dbReference type="Proteomes" id="UP000018320"/>
    </source>
</evidence>
<name>V6TJI9_GIAIN</name>
<dbReference type="VEuPathDB" id="GiardiaDB:DHA2_150949"/>
<sequence>MYAAQAGMDLCVQLLIPWELGMVCSGGKTALMLAAQARHPNCVRALIMAEAQEENSLYSHKCAHFDGYITYFPSTPAALSCSLRPTIATRETCMRDEAGWPALFYAVASGDSISASLLLESEGHISSVQGQTALDLAAERGDLELIEIIKTYGSL</sequence>
<gene>
    <name evidence="2" type="ORF">DHA2_150949</name>
</gene>
<dbReference type="InterPro" id="IPR036770">
    <property type="entry name" value="Ankyrin_rpt-contain_sf"/>
</dbReference>
<keyword evidence="1" id="KW-0040">ANK repeat</keyword>
<proteinExistence type="predicted"/>
<dbReference type="PROSITE" id="PS50297">
    <property type="entry name" value="ANK_REP_REGION"/>
    <property type="match status" value="1"/>
</dbReference>
<dbReference type="Proteomes" id="UP000018320">
    <property type="component" value="Unassembled WGS sequence"/>
</dbReference>
<feature type="repeat" description="ANK" evidence="1">
    <location>
        <begin position="129"/>
        <end position="155"/>
    </location>
</feature>
<dbReference type="PANTHER" id="PTHR24120:SF4">
    <property type="entry name" value="GH07239P"/>
    <property type="match status" value="1"/>
</dbReference>
<dbReference type="Pfam" id="PF12796">
    <property type="entry name" value="Ank_2"/>
    <property type="match status" value="1"/>
</dbReference>
<dbReference type="PROSITE" id="PS50088">
    <property type="entry name" value="ANK_REPEAT"/>
    <property type="match status" value="1"/>
</dbReference>
<protein>
    <submittedName>
        <fullName evidence="2">Uncharacterized protein</fullName>
    </submittedName>
</protein>
<dbReference type="SUPFAM" id="SSF48403">
    <property type="entry name" value="Ankyrin repeat"/>
    <property type="match status" value="1"/>
</dbReference>
<accession>V6TJI9</accession>
<evidence type="ECO:0000256" key="1">
    <source>
        <dbReference type="PROSITE-ProRule" id="PRU00023"/>
    </source>
</evidence>
<organism evidence="2 3">
    <name type="scientific">Giardia intestinalis</name>
    <name type="common">Giardia lamblia</name>
    <dbReference type="NCBI Taxonomy" id="5741"/>
    <lineage>
        <taxon>Eukaryota</taxon>
        <taxon>Metamonada</taxon>
        <taxon>Diplomonadida</taxon>
        <taxon>Hexamitidae</taxon>
        <taxon>Giardiinae</taxon>
        <taxon>Giardia</taxon>
    </lineage>
</organism>
<comment type="caution">
    <text evidence="2">The sequence shown here is derived from an EMBL/GenBank/DDBJ whole genome shotgun (WGS) entry which is preliminary data.</text>
</comment>
<reference evidence="3" key="1">
    <citation type="submission" date="2012-02" db="EMBL/GenBank/DDBJ databases">
        <title>Genome sequencing of Giardia lamblia Genotypes A2 and B isolates (DH and GS) and comparative analysis with the genomes of Genotypes A1 and E (WB and Pig).</title>
        <authorList>
            <person name="Adam R."/>
            <person name="Dahlstrom E."/>
            <person name="Martens C."/>
            <person name="Bruno D."/>
            <person name="Barbian K."/>
            <person name="Porcella S.F."/>
            <person name="Nash T."/>
        </authorList>
    </citation>
    <scope>NUCLEOTIDE SEQUENCE</scope>
    <source>
        <strain evidence="3">DH</strain>
    </source>
</reference>
<dbReference type="Gene3D" id="1.25.40.20">
    <property type="entry name" value="Ankyrin repeat-containing domain"/>
    <property type="match status" value="1"/>
</dbReference>